<feature type="domain" description="Glycosyl transferase family 1" evidence="1">
    <location>
        <begin position="187"/>
        <end position="302"/>
    </location>
</feature>
<gene>
    <name evidence="3" type="ORF">UFOPK3204_01237</name>
</gene>
<sequence length="364" mass="40164">MGTRGVPAQHGGFETAVEEIGKRLAARGYEVTVYCRNPGQHITEYEGMKLVNAPAIRHRLAETLSHTTASTAHAIIKDHPDVVLLLNAGNAPLLKPLKLAGIPTAIHLDGLESKREKWRGAGAKYYRWAEKAAVKWGQEVIADAQAIADYVKQTYGRDCVVIPYGAEVINPPSTRLAELQLSPQGYHLLVARFEPENHVIEAVHAYRTSSESRPLVVVGSAPYSQWYVDKVHAAAHGDVRIKFTGAIYDQELLEQLYGHAITYIHGHSVGGTNPSLLRAMGAGAPVLAYDVEFNREVTANQGYFWGDADQLQLIFNDIAAGKEAARLVELHDQNQQRIESAYQWDAVTDKYEVLINSLANRRGK</sequence>
<name>A0A6J7AKG2_9ZZZZ</name>
<organism evidence="3">
    <name type="scientific">freshwater metagenome</name>
    <dbReference type="NCBI Taxonomy" id="449393"/>
    <lineage>
        <taxon>unclassified sequences</taxon>
        <taxon>metagenomes</taxon>
        <taxon>ecological metagenomes</taxon>
    </lineage>
</organism>
<dbReference type="SUPFAM" id="SSF53756">
    <property type="entry name" value="UDP-Glycosyltransferase/glycogen phosphorylase"/>
    <property type="match status" value="1"/>
</dbReference>
<dbReference type="InterPro" id="IPR028098">
    <property type="entry name" value="Glyco_trans_4-like_N"/>
</dbReference>
<dbReference type="Pfam" id="PF00534">
    <property type="entry name" value="Glycos_transf_1"/>
    <property type="match status" value="1"/>
</dbReference>
<feature type="domain" description="Glycosyltransferase subfamily 4-like N-terminal" evidence="2">
    <location>
        <begin position="11"/>
        <end position="165"/>
    </location>
</feature>
<accession>A0A6J7AKG2</accession>
<dbReference type="PANTHER" id="PTHR12526">
    <property type="entry name" value="GLYCOSYLTRANSFERASE"/>
    <property type="match status" value="1"/>
</dbReference>
<dbReference type="AlphaFoldDB" id="A0A6J7AKG2"/>
<dbReference type="EMBL" id="CAFABK010000061">
    <property type="protein sequence ID" value="CAB4833362.1"/>
    <property type="molecule type" value="Genomic_DNA"/>
</dbReference>
<dbReference type="Gene3D" id="3.40.50.2000">
    <property type="entry name" value="Glycogen Phosphorylase B"/>
    <property type="match status" value="2"/>
</dbReference>
<proteinExistence type="predicted"/>
<dbReference type="InterPro" id="IPR001296">
    <property type="entry name" value="Glyco_trans_1"/>
</dbReference>
<evidence type="ECO:0000259" key="1">
    <source>
        <dbReference type="Pfam" id="PF00534"/>
    </source>
</evidence>
<reference evidence="3" key="1">
    <citation type="submission" date="2020-05" db="EMBL/GenBank/DDBJ databases">
        <authorList>
            <person name="Chiriac C."/>
            <person name="Salcher M."/>
            <person name="Ghai R."/>
            <person name="Kavagutti S V."/>
        </authorList>
    </citation>
    <scope>NUCLEOTIDE SEQUENCE</scope>
</reference>
<evidence type="ECO:0000313" key="3">
    <source>
        <dbReference type="EMBL" id="CAB4833362.1"/>
    </source>
</evidence>
<dbReference type="GO" id="GO:0016757">
    <property type="term" value="F:glycosyltransferase activity"/>
    <property type="evidence" value="ECO:0007669"/>
    <property type="project" value="InterPro"/>
</dbReference>
<evidence type="ECO:0000259" key="2">
    <source>
        <dbReference type="Pfam" id="PF13439"/>
    </source>
</evidence>
<protein>
    <submittedName>
        <fullName evidence="3">Unannotated protein</fullName>
    </submittedName>
</protein>
<dbReference type="Pfam" id="PF13439">
    <property type="entry name" value="Glyco_transf_4"/>
    <property type="match status" value="1"/>
</dbReference>